<evidence type="ECO:0000313" key="14">
    <source>
        <dbReference type="EMBL" id="KAK5577582.1"/>
    </source>
</evidence>
<keyword evidence="12" id="KW-0175">Coiled coil</keyword>
<dbReference type="FunFam" id="3.40.50.300:FF:000011">
    <property type="entry name" value="Putative ABC transporter ATP-binding component"/>
    <property type="match status" value="1"/>
</dbReference>
<feature type="domain" description="ABC transporter" evidence="13">
    <location>
        <begin position="95"/>
        <end position="353"/>
    </location>
</feature>
<keyword evidence="10" id="KW-0694">RNA-binding</keyword>
<dbReference type="FunFam" id="3.40.50.300:FF:000183">
    <property type="entry name" value="ABC transporter ATP-binding protein yjjK"/>
    <property type="match status" value="1"/>
</dbReference>
<keyword evidence="5" id="KW-0677">Repeat</keyword>
<keyword evidence="9" id="KW-0810">Translation regulation</keyword>
<evidence type="ECO:0000256" key="3">
    <source>
        <dbReference type="ARBA" id="ARBA00022555"/>
    </source>
</evidence>
<evidence type="ECO:0000256" key="2">
    <source>
        <dbReference type="ARBA" id="ARBA00022490"/>
    </source>
</evidence>
<dbReference type="InterPro" id="IPR003439">
    <property type="entry name" value="ABC_transporter-like_ATP-bd"/>
</dbReference>
<dbReference type="GO" id="GO:0019843">
    <property type="term" value="F:rRNA binding"/>
    <property type="evidence" value="ECO:0007669"/>
    <property type="project" value="UniProtKB-KW"/>
</dbReference>
<keyword evidence="15" id="KW-1185">Reference proteome</keyword>
<evidence type="ECO:0000256" key="5">
    <source>
        <dbReference type="ARBA" id="ARBA00022737"/>
    </source>
</evidence>
<evidence type="ECO:0000256" key="9">
    <source>
        <dbReference type="ARBA" id="ARBA00022845"/>
    </source>
</evidence>
<keyword evidence="11" id="KW-0648">Protein biosynthesis</keyword>
<evidence type="ECO:0000256" key="10">
    <source>
        <dbReference type="ARBA" id="ARBA00022884"/>
    </source>
</evidence>
<dbReference type="EMBL" id="JAVFKY010000004">
    <property type="protein sequence ID" value="KAK5577582.1"/>
    <property type="molecule type" value="Genomic_DNA"/>
</dbReference>
<dbReference type="GO" id="GO:0045900">
    <property type="term" value="P:negative regulation of translational elongation"/>
    <property type="evidence" value="ECO:0007669"/>
    <property type="project" value="InterPro"/>
</dbReference>
<dbReference type="AlphaFoldDB" id="A0AAN7YVP7"/>
<dbReference type="NCBIfam" id="NF008775">
    <property type="entry name" value="PRK11819.1"/>
    <property type="match status" value="1"/>
</dbReference>
<dbReference type="GO" id="GO:0005524">
    <property type="term" value="F:ATP binding"/>
    <property type="evidence" value="ECO:0007669"/>
    <property type="project" value="UniProtKB-KW"/>
</dbReference>
<evidence type="ECO:0000313" key="15">
    <source>
        <dbReference type="Proteomes" id="UP001344447"/>
    </source>
</evidence>
<dbReference type="Gene3D" id="3.40.50.300">
    <property type="entry name" value="P-loop containing nucleotide triphosphate hydrolases"/>
    <property type="match status" value="2"/>
</dbReference>
<dbReference type="SMART" id="SM00382">
    <property type="entry name" value="AAA"/>
    <property type="match status" value="2"/>
</dbReference>
<evidence type="ECO:0000256" key="4">
    <source>
        <dbReference type="ARBA" id="ARBA00022730"/>
    </source>
</evidence>
<keyword evidence="2" id="KW-0963">Cytoplasm</keyword>
<keyword evidence="6" id="KW-0547">Nucleotide-binding</keyword>
<dbReference type="GO" id="GO:0000049">
    <property type="term" value="F:tRNA binding"/>
    <property type="evidence" value="ECO:0007669"/>
    <property type="project" value="UniProtKB-KW"/>
</dbReference>
<comment type="caution">
    <text evidence="14">The sequence shown here is derived from an EMBL/GenBank/DDBJ whole genome shotgun (WGS) entry which is preliminary data.</text>
</comment>
<dbReference type="InterPro" id="IPR027417">
    <property type="entry name" value="P-loop_NTPase"/>
</dbReference>
<dbReference type="Proteomes" id="UP001344447">
    <property type="component" value="Unassembled WGS sequence"/>
</dbReference>
<feature type="coiled-coil region" evidence="12">
    <location>
        <begin position="183"/>
        <end position="225"/>
    </location>
</feature>
<dbReference type="PROSITE" id="PS50893">
    <property type="entry name" value="ABC_TRANSPORTER_2"/>
    <property type="match status" value="2"/>
</dbReference>
<dbReference type="GO" id="GO:0016887">
    <property type="term" value="F:ATP hydrolysis activity"/>
    <property type="evidence" value="ECO:0007669"/>
    <property type="project" value="InterPro"/>
</dbReference>
<comment type="similarity">
    <text evidence="1">Belongs to the ABC transporter superfamily. ABCF family. Translational throttle EttA subfamily.</text>
</comment>
<dbReference type="SUPFAM" id="SSF52540">
    <property type="entry name" value="P-loop containing nucleoside triphosphate hydrolases"/>
    <property type="match status" value="2"/>
</dbReference>
<dbReference type="InterPro" id="IPR032781">
    <property type="entry name" value="ABC_tran_Xtn"/>
</dbReference>
<dbReference type="CDD" id="cd03221">
    <property type="entry name" value="ABCF_EF-3"/>
    <property type="match status" value="2"/>
</dbReference>
<dbReference type="InterPro" id="IPR003593">
    <property type="entry name" value="AAA+_ATPase"/>
</dbReference>
<proteinExistence type="inferred from homology"/>
<keyword evidence="8" id="KW-0067">ATP-binding</keyword>
<keyword evidence="7" id="KW-0378">Hydrolase</keyword>
<sequence length="649" mass="73495">MISSLSKLRKPLSLINSTKNGYFHITNINKSITSITTNNEVKNNSIQLKLNNNKTEIIKSNKNISYGLLQQYSTKNNKNEKKTGADKYQTDKVILSMVNVIKRLDDGKVLLKDTSLSFFYGSKIGLLGTNGSGKSSFMRILAQEDTEIDGEVLLSKGLTIGFLHQEPELDADKNVEENIFDGVADKKEILDEHDEINERLEDEEEEMTKQERKQLEKRRDELADIIDEEKLWDLKRKIAIAIDALNCPAGDSSVTTLSGGERRRVALARLLISNPDVLLLDEPTNHLDAESVAWLERFLHEYRGTVVAITHDRYFLDNVANWILEVDRGILIPFKGNYTGWLTQKESRLSMENKKEEGRKKAIKKELEYIRAGVKAQTKKNKNRIDKYNDLVASAPEKFREPGRISIPPCPRLGKLVFEAKNISMEFDGRTLFKNLDINLEPGSIVGIVGANGTGKSTLFRIMTGELKPLTGSIRVGETVRMGFVAQSRSSMDDEKTIYEEVADGSDDVNMGEHTIHVREYISQFNFRGSEQDKFIGSLSGGERNRVHIAKMIKKGCNLLLLDEPTNDLDVDVLRNLETAIEDYPGCAVIISHDRYFLDRLCTHIIAFEGNSKVIVHEGNYASYEEDRTRRSGKKYDPTKFKFKKIQTA</sequence>
<dbReference type="Pfam" id="PF00005">
    <property type="entry name" value="ABC_tran"/>
    <property type="match status" value="2"/>
</dbReference>
<accession>A0AAN7YVP7</accession>
<dbReference type="PROSITE" id="PS00211">
    <property type="entry name" value="ABC_TRANSPORTER_1"/>
    <property type="match status" value="1"/>
</dbReference>
<evidence type="ECO:0000256" key="12">
    <source>
        <dbReference type="SAM" id="Coils"/>
    </source>
</evidence>
<evidence type="ECO:0000256" key="8">
    <source>
        <dbReference type="ARBA" id="ARBA00022840"/>
    </source>
</evidence>
<evidence type="ECO:0000259" key="13">
    <source>
        <dbReference type="PROSITE" id="PS50893"/>
    </source>
</evidence>
<keyword evidence="3" id="KW-0820">tRNA-binding</keyword>
<keyword evidence="4" id="KW-0699">rRNA-binding</keyword>
<dbReference type="Pfam" id="PF12848">
    <property type="entry name" value="ABC_tran_Xtn"/>
    <property type="match status" value="1"/>
</dbReference>
<reference evidence="14 15" key="1">
    <citation type="submission" date="2023-11" db="EMBL/GenBank/DDBJ databases">
        <title>Dfirmibasis_genome.</title>
        <authorList>
            <person name="Edelbroek B."/>
            <person name="Kjellin J."/>
            <person name="Jerlstrom-Hultqvist J."/>
            <person name="Soderbom F."/>
        </authorList>
    </citation>
    <scope>NUCLEOTIDE SEQUENCE [LARGE SCALE GENOMIC DNA]</scope>
    <source>
        <strain evidence="14 15">TNS-C-14</strain>
    </source>
</reference>
<dbReference type="GO" id="GO:0006412">
    <property type="term" value="P:translation"/>
    <property type="evidence" value="ECO:0007669"/>
    <property type="project" value="UniProtKB-KW"/>
</dbReference>
<evidence type="ECO:0000256" key="6">
    <source>
        <dbReference type="ARBA" id="ARBA00022741"/>
    </source>
</evidence>
<dbReference type="PANTHER" id="PTHR43858:SF1">
    <property type="entry name" value="ABC TRANSPORTER-RELATED PROTEIN"/>
    <property type="match status" value="1"/>
</dbReference>
<evidence type="ECO:0000256" key="1">
    <source>
        <dbReference type="ARBA" id="ARBA00005868"/>
    </source>
</evidence>
<dbReference type="PANTHER" id="PTHR43858">
    <property type="entry name" value="ENERGY-DEPENDENT TRANSLATIONAL THROTTLE PROTEIN ETTA"/>
    <property type="match status" value="1"/>
</dbReference>
<dbReference type="InterPro" id="IPR022374">
    <property type="entry name" value="EttA"/>
</dbReference>
<organism evidence="14 15">
    <name type="scientific">Dictyostelium firmibasis</name>
    <dbReference type="NCBI Taxonomy" id="79012"/>
    <lineage>
        <taxon>Eukaryota</taxon>
        <taxon>Amoebozoa</taxon>
        <taxon>Evosea</taxon>
        <taxon>Eumycetozoa</taxon>
        <taxon>Dictyostelia</taxon>
        <taxon>Dictyosteliales</taxon>
        <taxon>Dictyosteliaceae</taxon>
        <taxon>Dictyostelium</taxon>
    </lineage>
</organism>
<evidence type="ECO:0000256" key="11">
    <source>
        <dbReference type="ARBA" id="ARBA00022917"/>
    </source>
</evidence>
<name>A0AAN7YVP7_9MYCE</name>
<gene>
    <name evidence="14" type="ORF">RB653_002525</name>
</gene>
<evidence type="ECO:0000256" key="7">
    <source>
        <dbReference type="ARBA" id="ARBA00022801"/>
    </source>
</evidence>
<protein>
    <recommendedName>
        <fullName evidence="13">ABC transporter domain-containing protein</fullName>
    </recommendedName>
</protein>
<dbReference type="InterPro" id="IPR017871">
    <property type="entry name" value="ABC_transporter-like_CS"/>
</dbReference>
<feature type="domain" description="ABC transporter" evidence="13">
    <location>
        <begin position="418"/>
        <end position="635"/>
    </location>
</feature>